<dbReference type="eggNOG" id="ENOG502QT7V">
    <property type="taxonomic scope" value="Eukaryota"/>
</dbReference>
<dbReference type="AlphaFoldDB" id="A0A177WW28"/>
<organism evidence="2 3">
    <name type="scientific">Batrachochytrium dendrobatidis (strain JEL423)</name>
    <dbReference type="NCBI Taxonomy" id="403673"/>
    <lineage>
        <taxon>Eukaryota</taxon>
        <taxon>Fungi</taxon>
        <taxon>Fungi incertae sedis</taxon>
        <taxon>Chytridiomycota</taxon>
        <taxon>Chytridiomycota incertae sedis</taxon>
        <taxon>Chytridiomycetes</taxon>
        <taxon>Rhizophydiales</taxon>
        <taxon>Rhizophydiales incertae sedis</taxon>
        <taxon>Batrachochytrium</taxon>
    </lineage>
</organism>
<accession>A0A177WW28</accession>
<feature type="region of interest" description="Disordered" evidence="1">
    <location>
        <begin position="166"/>
        <end position="185"/>
    </location>
</feature>
<evidence type="ECO:0000256" key="1">
    <source>
        <dbReference type="SAM" id="MobiDB-lite"/>
    </source>
</evidence>
<name>A0A177WW28_BATDL</name>
<gene>
    <name evidence="2" type="ORF">BDEG_27142</name>
</gene>
<evidence type="ECO:0008006" key="4">
    <source>
        <dbReference type="Google" id="ProtNLM"/>
    </source>
</evidence>
<feature type="region of interest" description="Disordered" evidence="1">
    <location>
        <begin position="197"/>
        <end position="236"/>
    </location>
</feature>
<feature type="compositionally biased region" description="Basic and acidic residues" evidence="1">
    <location>
        <begin position="303"/>
        <end position="312"/>
    </location>
</feature>
<feature type="compositionally biased region" description="Polar residues" evidence="1">
    <location>
        <begin position="504"/>
        <end position="513"/>
    </location>
</feature>
<evidence type="ECO:0000313" key="3">
    <source>
        <dbReference type="Proteomes" id="UP000077115"/>
    </source>
</evidence>
<feature type="region of interest" description="Disordered" evidence="1">
    <location>
        <begin position="291"/>
        <end position="322"/>
    </location>
</feature>
<feature type="region of interest" description="Disordered" evidence="1">
    <location>
        <begin position="498"/>
        <end position="525"/>
    </location>
</feature>
<reference evidence="2 3" key="1">
    <citation type="submission" date="2006-10" db="EMBL/GenBank/DDBJ databases">
        <title>The Genome Sequence of Batrachochytrium dendrobatidis JEL423.</title>
        <authorList>
            <consortium name="The Broad Institute Genome Sequencing Platform"/>
            <person name="Birren B."/>
            <person name="Lander E."/>
            <person name="Galagan J."/>
            <person name="Cuomo C."/>
            <person name="Devon K."/>
            <person name="Jaffe D."/>
            <person name="Butler J."/>
            <person name="Alvarez P."/>
            <person name="Gnerre S."/>
            <person name="Grabherr M."/>
            <person name="Kleber M."/>
            <person name="Mauceli E."/>
            <person name="Brockman W."/>
            <person name="Young S."/>
            <person name="LaButti K."/>
            <person name="Sykes S."/>
            <person name="DeCaprio D."/>
            <person name="Crawford M."/>
            <person name="Koehrsen M."/>
            <person name="Engels R."/>
            <person name="Montgomery P."/>
            <person name="Pearson M."/>
            <person name="Howarth C."/>
            <person name="Larson L."/>
            <person name="White J."/>
            <person name="O'Leary S."/>
            <person name="Kodira C."/>
            <person name="Zeng Q."/>
            <person name="Yandava C."/>
            <person name="Alvarado L."/>
            <person name="Longcore J."/>
            <person name="James T."/>
        </authorList>
    </citation>
    <scope>NUCLEOTIDE SEQUENCE [LARGE SCALE GENOMIC DNA]</scope>
    <source>
        <strain evidence="2 3">JEL423</strain>
    </source>
</reference>
<feature type="region of interest" description="Disordered" evidence="1">
    <location>
        <begin position="1"/>
        <end position="22"/>
    </location>
</feature>
<proteinExistence type="predicted"/>
<dbReference type="PANTHER" id="PTHR21580">
    <property type="entry name" value="SHIPPO-1-RELATED"/>
    <property type="match status" value="1"/>
</dbReference>
<protein>
    <recommendedName>
        <fullName evidence="4">Sperm-tail PG-rich repeat-containing protein 2</fullName>
    </recommendedName>
</protein>
<sequence>MYSKSERKFLQPDKDHANPRLGPGCYAADDTTLIAGKLVGNDGYAPFTSLSPRKSYFDTFIINGPAPGTYDNELGVCATHRKDPASLFGRSRSNRFMQNASPTPGPGAYISLSLQSSSHELNNGSRTRKPNIHKLSLMQQPVGVELSSNDVYNPTCAPKYIKKTSRTEIDQNNSTEAFSQRHVAGTDMDEVADLETETLSGPEAKRVSFSQRTNHSHDEDHHSENHSGNDHCSNKHQGNIVWKRKYVPPSIPAGRYAFGYKENTDGDLMPRKPPKKITEDEPLYLSSFAEKAKHESRGHKFTKGGDRLHYKPTEAPGPNRYNPLMSEKYLNTKSNGSGSAAMTLAPCRRVTDEIVADSVKRGVPGPGAYNIKAPLTEKLAQPKNRIRFGGQKADHTYINQDLIKLPGPGAYYPEYSSQLKPHSHKPQPFGSTSKRFDHLGLLKSSQAPAVGSYEIEKINSIFEKVQKRALDVSLRPAAFGFISERFVEKRQIAIPGPGAYDPLENSNNHSRFANPSLKEHTESRKKHSHIKKIAHPSGMTQVFFGNLQFPASKVHSVIFGTQTERFAESTSDLPPPGAYDVINSFQALKTKGRIENTGVLASQNKRELFPMTSTMPGPGEYNPVLVDHKEIRRHVGAFLSTGSRFAEKHEKVPGPGPGSYPIESKNGLLKKTFNITLTEWGQAVGA</sequence>
<dbReference type="EMBL" id="DS022311">
    <property type="protein sequence ID" value="OAJ43825.1"/>
    <property type="molecule type" value="Genomic_DNA"/>
</dbReference>
<dbReference type="OrthoDB" id="406368at2759"/>
<dbReference type="InterPro" id="IPR051291">
    <property type="entry name" value="CIMAP"/>
</dbReference>
<dbReference type="Proteomes" id="UP000077115">
    <property type="component" value="Unassembled WGS sequence"/>
</dbReference>
<reference evidence="2 3" key="2">
    <citation type="submission" date="2016-05" db="EMBL/GenBank/DDBJ databases">
        <title>Lineage-specific infection strategies underlie the spectrum of fungal disease in amphibians.</title>
        <authorList>
            <person name="Cuomo C.A."/>
            <person name="Farrer R.A."/>
            <person name="James T."/>
            <person name="Longcore J."/>
            <person name="Birren B."/>
        </authorList>
    </citation>
    <scope>NUCLEOTIDE SEQUENCE [LARGE SCALE GENOMIC DNA]</scope>
    <source>
        <strain evidence="2 3">JEL423</strain>
    </source>
</reference>
<feature type="compositionally biased region" description="Basic and acidic residues" evidence="1">
    <location>
        <begin position="1"/>
        <end position="18"/>
    </location>
</feature>
<dbReference type="STRING" id="403673.A0A177WW28"/>
<dbReference type="InterPro" id="IPR010736">
    <property type="entry name" value="SHIPPO-rpt"/>
</dbReference>
<dbReference type="PANTHER" id="PTHR21580:SF28">
    <property type="entry name" value="BOREALIN N-TERMINAL DOMAIN-CONTAINING PROTEIN-RELATED"/>
    <property type="match status" value="1"/>
</dbReference>
<evidence type="ECO:0000313" key="2">
    <source>
        <dbReference type="EMBL" id="OAJ43825.1"/>
    </source>
</evidence>
<dbReference type="VEuPathDB" id="FungiDB:BDEG_27142"/>
<feature type="compositionally biased region" description="Basic and acidic residues" evidence="1">
    <location>
        <begin position="215"/>
        <end position="233"/>
    </location>
</feature>
<dbReference type="Pfam" id="PF07004">
    <property type="entry name" value="SHIPPO-rpt"/>
    <property type="match status" value="5"/>
</dbReference>